<comment type="subcellular location">
    <subcellularLocation>
        <location evidence="2">Nucleus</location>
        <location evidence="2">Nucleolus</location>
    </subcellularLocation>
</comment>
<organism evidence="7 8">
    <name type="scientific">Kwoniella mangroviensis CBS 10435</name>
    <dbReference type="NCBI Taxonomy" id="1331196"/>
    <lineage>
        <taxon>Eukaryota</taxon>
        <taxon>Fungi</taxon>
        <taxon>Dikarya</taxon>
        <taxon>Basidiomycota</taxon>
        <taxon>Agaricomycotina</taxon>
        <taxon>Tremellomycetes</taxon>
        <taxon>Tremellales</taxon>
        <taxon>Cryptococcaceae</taxon>
        <taxon>Kwoniella</taxon>
    </lineage>
</organism>
<feature type="region of interest" description="Disordered" evidence="6">
    <location>
        <begin position="272"/>
        <end position="305"/>
    </location>
</feature>
<dbReference type="STRING" id="1331196.A0A1B9IZQ1"/>
<dbReference type="PANTHER" id="PTHR12838">
    <property type="entry name" value="U3 SMALL NUCLEOLAR RNA-ASSOCIATED PROTEIN 11"/>
    <property type="match status" value="1"/>
</dbReference>
<comment type="function">
    <text evidence="1">Involved in nucleolar processing of pre-18S ribosomal RNA.</text>
</comment>
<keyword evidence="8" id="KW-1185">Reference proteome</keyword>
<evidence type="ECO:0000256" key="4">
    <source>
        <dbReference type="ARBA" id="ARBA00022552"/>
    </source>
</evidence>
<sequence>MAHRNHKERSQPAHRARLGLLEKHKDYVLRARDYKSKQDRIKKLREKAAFKNKDEFYWGMIKSKTQNGIETKDRGNVALNTDLVKILKSQDLGYVRVQIAKDEKKIRDLKTQLQITAPSGSLTTETSSSPEWDAIAELAEVEKLAEMGIVLKPSDESTTKRKGKGKAVTSGHVIFADDKDEFENYGESSRSNGDERIEEQNDEPIDLGWHKPPISQKRKNKQKVIEPVEEVDEELIAEEAKSHRIELLTLLSAYLNRLKLLRQAEHKLETTKSLMGKGSARKIRDTQWVDDESQPENKNGERKRLEGKMWKWKLERRR</sequence>
<gene>
    <name evidence="7" type="ORF">L486_00626</name>
</gene>
<name>A0A1B9IZQ1_9TREE</name>
<evidence type="ECO:0000256" key="2">
    <source>
        <dbReference type="ARBA" id="ARBA00004604"/>
    </source>
</evidence>
<dbReference type="OrthoDB" id="29058at2759"/>
<dbReference type="Pfam" id="PF03998">
    <property type="entry name" value="Utp11"/>
    <property type="match status" value="1"/>
</dbReference>
<keyword evidence="5" id="KW-0539">Nucleus</keyword>
<evidence type="ECO:0000256" key="1">
    <source>
        <dbReference type="ARBA" id="ARBA00004099"/>
    </source>
</evidence>
<keyword evidence="4" id="KW-0698">rRNA processing</keyword>
<evidence type="ECO:0000256" key="5">
    <source>
        <dbReference type="ARBA" id="ARBA00023242"/>
    </source>
</evidence>
<evidence type="ECO:0000313" key="8">
    <source>
        <dbReference type="Proteomes" id="UP000092583"/>
    </source>
</evidence>
<dbReference type="InterPro" id="IPR007144">
    <property type="entry name" value="SSU_processome_Utp11"/>
</dbReference>
<evidence type="ECO:0000256" key="3">
    <source>
        <dbReference type="ARBA" id="ARBA00008105"/>
    </source>
</evidence>
<comment type="similarity">
    <text evidence="3">Belongs to the UTP11 family.</text>
</comment>
<dbReference type="GO" id="GO:0032040">
    <property type="term" value="C:small-subunit processome"/>
    <property type="evidence" value="ECO:0007669"/>
    <property type="project" value="InterPro"/>
</dbReference>
<evidence type="ECO:0000313" key="7">
    <source>
        <dbReference type="EMBL" id="OCF60982.1"/>
    </source>
</evidence>
<dbReference type="AlphaFoldDB" id="A0A1B9IZQ1"/>
<dbReference type="PANTHER" id="PTHR12838:SF0">
    <property type="entry name" value="U3 SMALL NUCLEOLAR RNA-ASSOCIATED PROTEIN 11-RELATED"/>
    <property type="match status" value="1"/>
</dbReference>
<feature type="region of interest" description="Disordered" evidence="6">
    <location>
        <begin position="181"/>
        <end position="223"/>
    </location>
</feature>
<reference evidence="7 8" key="1">
    <citation type="submission" date="2013-07" db="EMBL/GenBank/DDBJ databases">
        <title>The Genome Sequence of Kwoniella mangroviensis CBS10435.</title>
        <authorList>
            <consortium name="The Broad Institute Genome Sequencing Platform"/>
            <person name="Cuomo C."/>
            <person name="Litvintseva A."/>
            <person name="Chen Y."/>
            <person name="Heitman J."/>
            <person name="Sun S."/>
            <person name="Springer D."/>
            <person name="Dromer F."/>
            <person name="Young S.K."/>
            <person name="Zeng Q."/>
            <person name="Gargeya S."/>
            <person name="Fitzgerald M."/>
            <person name="Abouelleil A."/>
            <person name="Alvarado L."/>
            <person name="Berlin A.M."/>
            <person name="Chapman S.B."/>
            <person name="Dewar J."/>
            <person name="Goldberg J."/>
            <person name="Griggs A."/>
            <person name="Gujja S."/>
            <person name="Hansen M."/>
            <person name="Howarth C."/>
            <person name="Imamovic A."/>
            <person name="Larimer J."/>
            <person name="McCowan C."/>
            <person name="Murphy C."/>
            <person name="Pearson M."/>
            <person name="Priest M."/>
            <person name="Roberts A."/>
            <person name="Saif S."/>
            <person name="Shea T."/>
            <person name="Sykes S."/>
            <person name="Wortman J."/>
            <person name="Nusbaum C."/>
            <person name="Birren B."/>
        </authorList>
    </citation>
    <scope>NUCLEOTIDE SEQUENCE [LARGE SCALE GENOMIC DNA]</scope>
    <source>
        <strain evidence="7 8">CBS 10435</strain>
    </source>
</reference>
<proteinExistence type="inferred from homology"/>
<dbReference type="EMBL" id="KI669459">
    <property type="protein sequence ID" value="OCF60982.1"/>
    <property type="molecule type" value="Genomic_DNA"/>
</dbReference>
<evidence type="ECO:0000256" key="6">
    <source>
        <dbReference type="SAM" id="MobiDB-lite"/>
    </source>
</evidence>
<protein>
    <submittedName>
        <fullName evidence="7">U3 small nucleolar RNA-associated protein 11</fullName>
    </submittedName>
</protein>
<reference evidence="8" key="2">
    <citation type="submission" date="2013-12" db="EMBL/GenBank/DDBJ databases">
        <title>Evolution of pathogenesis and genome organization in the Tremellales.</title>
        <authorList>
            <person name="Cuomo C."/>
            <person name="Litvintseva A."/>
            <person name="Heitman J."/>
            <person name="Chen Y."/>
            <person name="Sun S."/>
            <person name="Springer D."/>
            <person name="Dromer F."/>
            <person name="Young S."/>
            <person name="Zeng Q."/>
            <person name="Chapman S."/>
            <person name="Gujja S."/>
            <person name="Saif S."/>
            <person name="Birren B."/>
        </authorList>
    </citation>
    <scope>NUCLEOTIDE SEQUENCE [LARGE SCALE GENOMIC DNA]</scope>
    <source>
        <strain evidence="8">CBS 10435</strain>
    </source>
</reference>
<dbReference type="Proteomes" id="UP000092583">
    <property type="component" value="Unassembled WGS sequence"/>
</dbReference>
<accession>A0A1B9IZQ1</accession>
<dbReference type="GO" id="GO:0006364">
    <property type="term" value="P:rRNA processing"/>
    <property type="evidence" value="ECO:0007669"/>
    <property type="project" value="UniProtKB-KW"/>
</dbReference>